<dbReference type="Pfam" id="PF22725">
    <property type="entry name" value="GFO_IDH_MocA_C3"/>
    <property type="match status" value="1"/>
</dbReference>
<evidence type="ECO:0000259" key="2">
    <source>
        <dbReference type="Pfam" id="PF22725"/>
    </source>
</evidence>
<dbReference type="InterPro" id="IPR052515">
    <property type="entry name" value="Gfo/Idh/MocA_Oxidoreductase"/>
</dbReference>
<evidence type="ECO:0000313" key="3">
    <source>
        <dbReference type="EMBL" id="MCU6794218.1"/>
    </source>
</evidence>
<comment type="caution">
    <text evidence="3">The sequence shown here is derived from an EMBL/GenBank/DDBJ whole genome shotgun (WGS) entry which is preliminary data.</text>
</comment>
<dbReference type="Gene3D" id="3.40.50.720">
    <property type="entry name" value="NAD(P)-binding Rossmann-like Domain"/>
    <property type="match status" value="1"/>
</dbReference>
<dbReference type="RefSeq" id="WP_262685404.1">
    <property type="nucleotide sequence ID" value="NZ_JAOQIO010000077.1"/>
</dbReference>
<dbReference type="Pfam" id="PF01408">
    <property type="entry name" value="GFO_IDH_MocA"/>
    <property type="match status" value="1"/>
</dbReference>
<reference evidence="3 4" key="1">
    <citation type="submission" date="2022-09" db="EMBL/GenBank/DDBJ databases">
        <authorList>
            <person name="Han X.L."/>
            <person name="Wang Q."/>
            <person name="Lu T."/>
        </authorList>
    </citation>
    <scope>NUCLEOTIDE SEQUENCE [LARGE SCALE GENOMIC DNA]</scope>
    <source>
        <strain evidence="3 4">WQ 127069</strain>
    </source>
</reference>
<evidence type="ECO:0000259" key="1">
    <source>
        <dbReference type="Pfam" id="PF01408"/>
    </source>
</evidence>
<accession>A0ABT2UHW3</accession>
<organism evidence="3 4">
    <name type="scientific">Paenibacillus baimaensis</name>
    <dbReference type="NCBI Taxonomy" id="2982185"/>
    <lineage>
        <taxon>Bacteria</taxon>
        <taxon>Bacillati</taxon>
        <taxon>Bacillota</taxon>
        <taxon>Bacilli</taxon>
        <taxon>Bacillales</taxon>
        <taxon>Paenibacillaceae</taxon>
        <taxon>Paenibacillus</taxon>
    </lineage>
</organism>
<dbReference type="Proteomes" id="UP001652445">
    <property type="component" value="Unassembled WGS sequence"/>
</dbReference>
<dbReference type="PANTHER" id="PTHR43249">
    <property type="entry name" value="UDP-N-ACETYL-2-AMINO-2-DEOXY-D-GLUCURONATE OXIDASE"/>
    <property type="match status" value="1"/>
</dbReference>
<dbReference type="EMBL" id="JAOQIO010000077">
    <property type="protein sequence ID" value="MCU6794218.1"/>
    <property type="molecule type" value="Genomic_DNA"/>
</dbReference>
<gene>
    <name evidence="3" type="ORF">OB236_19105</name>
</gene>
<feature type="domain" description="Gfo/Idh/MocA-like oxidoreductase N-terminal" evidence="1">
    <location>
        <begin position="2"/>
        <end position="119"/>
    </location>
</feature>
<dbReference type="InterPro" id="IPR055170">
    <property type="entry name" value="GFO_IDH_MocA-like_dom"/>
</dbReference>
<dbReference type="SUPFAM" id="SSF55347">
    <property type="entry name" value="Glyceraldehyde-3-phosphate dehydrogenase-like, C-terminal domain"/>
    <property type="match status" value="1"/>
</dbReference>
<sequence length="341" mass="37864">MIHFAIVGCGHIAQKHAESIQFIQDAHLHAVCDTNRITLDDFIVKTGAIGYTNYSEMLDDPKINVVNICTPSGLHERLAVQAANAGKHIIVEKPIALTLAAVDRIEEACLRNGVKCAVVHPNRFRPAIVELKKMIDQGRFGTISHVNATVRWNRNQAYYDQADWRGTKAMDGGVLMNQAIHNLDLLLWLMGPVKRVHAITSTRLRAIEAEDVAAAILEFENGAVGVIEAASTIYPKNYEESISIFGETGTAVIGGPTASWIKHWVFEHSLPSENEQLIQIIEADPYGIPGHQRIIRDMVRAIRDDREPLVTLRDGRNALKLVLDIYAAAERSAMEREEVSQ</sequence>
<name>A0ABT2UHW3_9BACL</name>
<feature type="domain" description="GFO/IDH/MocA-like oxidoreductase" evidence="2">
    <location>
        <begin position="129"/>
        <end position="251"/>
    </location>
</feature>
<dbReference type="InterPro" id="IPR000683">
    <property type="entry name" value="Gfo/Idh/MocA-like_OxRdtase_N"/>
</dbReference>
<proteinExistence type="predicted"/>
<dbReference type="SUPFAM" id="SSF51735">
    <property type="entry name" value="NAD(P)-binding Rossmann-fold domains"/>
    <property type="match status" value="1"/>
</dbReference>
<dbReference type="PANTHER" id="PTHR43249:SF1">
    <property type="entry name" value="D-GLUCOSIDE 3-DEHYDROGENASE"/>
    <property type="match status" value="1"/>
</dbReference>
<evidence type="ECO:0000313" key="4">
    <source>
        <dbReference type="Proteomes" id="UP001652445"/>
    </source>
</evidence>
<keyword evidence="4" id="KW-1185">Reference proteome</keyword>
<protein>
    <submittedName>
        <fullName evidence="3">Gfo/Idh/MocA family oxidoreductase</fullName>
    </submittedName>
</protein>
<dbReference type="InterPro" id="IPR036291">
    <property type="entry name" value="NAD(P)-bd_dom_sf"/>
</dbReference>
<dbReference type="Gene3D" id="3.30.360.10">
    <property type="entry name" value="Dihydrodipicolinate Reductase, domain 2"/>
    <property type="match status" value="1"/>
</dbReference>